<dbReference type="InterPro" id="IPR012495">
    <property type="entry name" value="TadE-like_dom"/>
</dbReference>
<dbReference type="Proteomes" id="UP000078272">
    <property type="component" value="Unassembled WGS sequence"/>
</dbReference>
<evidence type="ECO:0000313" key="3">
    <source>
        <dbReference type="EMBL" id="KTQ96469.1"/>
    </source>
</evidence>
<sequence length="180" mass="20416">MLEFRDRHRDRAARRRFVRDRRGATAIEFAILAVPFFLLIFAVLETAAVFIGEMTLENATAQAGRQVRTGEVADAQVSAPDLRQRICATMAIPIDCEKLQIDLREYERYSDISSAAPVKNNVIDVDGLAYDEGEPGRIMALRAFYEWPIHTDIIRRFLSNTPSGNHMLVAVDVFKTEPFQ</sequence>
<organism evidence="3 4">
    <name type="scientific">Aureimonas ureilytica</name>
    <dbReference type="NCBI Taxonomy" id="401562"/>
    <lineage>
        <taxon>Bacteria</taxon>
        <taxon>Pseudomonadati</taxon>
        <taxon>Pseudomonadota</taxon>
        <taxon>Alphaproteobacteria</taxon>
        <taxon>Hyphomicrobiales</taxon>
        <taxon>Aurantimonadaceae</taxon>
        <taxon>Aureimonas</taxon>
    </lineage>
</organism>
<name>A0A175RB20_9HYPH</name>
<evidence type="ECO:0000313" key="4">
    <source>
        <dbReference type="Proteomes" id="UP000078272"/>
    </source>
</evidence>
<evidence type="ECO:0000256" key="1">
    <source>
        <dbReference type="SAM" id="Phobius"/>
    </source>
</evidence>
<dbReference type="OrthoDB" id="7990385at2"/>
<dbReference type="EMBL" id="LDPZ01000015">
    <property type="protein sequence ID" value="KTQ96469.1"/>
    <property type="molecule type" value="Genomic_DNA"/>
</dbReference>
<feature type="domain" description="TadE-like" evidence="2">
    <location>
        <begin position="23"/>
        <end position="65"/>
    </location>
</feature>
<protein>
    <recommendedName>
        <fullName evidence="2">TadE-like domain-containing protein</fullName>
    </recommendedName>
</protein>
<gene>
    <name evidence="3" type="ORF">NS226_07790</name>
</gene>
<proteinExistence type="predicted"/>
<dbReference type="AlphaFoldDB" id="A0A175RB20"/>
<dbReference type="PATRIC" id="fig|401562.3.peg.885"/>
<dbReference type="RefSeq" id="WP_058634489.1">
    <property type="nucleotide sequence ID" value="NZ_LDPZ01000015.1"/>
</dbReference>
<comment type="caution">
    <text evidence="3">The sequence shown here is derived from an EMBL/GenBank/DDBJ whole genome shotgun (WGS) entry which is preliminary data.</text>
</comment>
<dbReference type="STRING" id="401562.NS365_17735"/>
<dbReference type="Pfam" id="PF07811">
    <property type="entry name" value="TadE"/>
    <property type="match status" value="1"/>
</dbReference>
<keyword evidence="1" id="KW-0472">Membrane</keyword>
<feature type="transmembrane region" description="Helical" evidence="1">
    <location>
        <begin position="21"/>
        <end position="44"/>
    </location>
</feature>
<evidence type="ECO:0000259" key="2">
    <source>
        <dbReference type="Pfam" id="PF07811"/>
    </source>
</evidence>
<reference evidence="3 4" key="1">
    <citation type="journal article" date="2016" name="Front. Microbiol.">
        <title>Genomic Resource of Rice Seed Associated Bacteria.</title>
        <authorList>
            <person name="Midha S."/>
            <person name="Bansal K."/>
            <person name="Sharma S."/>
            <person name="Kumar N."/>
            <person name="Patil P.P."/>
            <person name="Chaudhry V."/>
            <person name="Patil P.B."/>
        </authorList>
    </citation>
    <scope>NUCLEOTIDE SEQUENCE [LARGE SCALE GENOMIC DNA]</scope>
    <source>
        <strain evidence="3 4">NS226</strain>
    </source>
</reference>
<keyword evidence="1" id="KW-1133">Transmembrane helix</keyword>
<keyword evidence="1" id="KW-0812">Transmembrane</keyword>
<accession>A0A175RB20</accession>